<accession>A0AAC8YV27</accession>
<dbReference type="EMBL" id="JACICB010000035">
    <property type="protein sequence ID" value="MBB3709815.1"/>
    <property type="molecule type" value="Genomic_DNA"/>
</dbReference>
<dbReference type="InterPro" id="IPR011711">
    <property type="entry name" value="GntR_C"/>
</dbReference>
<name>A0AAC8YV27_AMIAI</name>
<sequence length="247" mass="28382">MPLSNQTDTTESTENTIPPANTPVVTTAAKLYEHLKEMAVSYHFRPGERINEVELAAQLKVSRTPLREALNRLTTEGFLTTTANKGFFARVLEANTLFDLYELRAFLEQSAVRLACQRATDQEIAVLRDFLLEQDESGEISAGEMLKLDEEFHFRLVGLSQNEELLKTVRSISERIRFARWIDWQSRRLSHEQHLHITSLLADRKEDECAAFVLAHIQKHFDQILEIIRGAVTEIYTRNSDSPRKAR</sequence>
<evidence type="ECO:0000313" key="6">
    <source>
        <dbReference type="EMBL" id="AMS44935.1"/>
    </source>
</evidence>
<dbReference type="SMART" id="SM00895">
    <property type="entry name" value="FCD"/>
    <property type="match status" value="1"/>
</dbReference>
<evidence type="ECO:0000259" key="5">
    <source>
        <dbReference type="PROSITE" id="PS50949"/>
    </source>
</evidence>
<reference evidence="6 8" key="1">
    <citation type="submission" date="2016-03" db="EMBL/GenBank/DDBJ databases">
        <title>Complete genome of Aminobacter aminovorans KCTC 2477.</title>
        <authorList>
            <person name="Kim K.M."/>
        </authorList>
    </citation>
    <scope>NUCLEOTIDE SEQUENCE [LARGE SCALE GENOMIC DNA]</scope>
    <source>
        <strain evidence="6 8">KCTC 2477</strain>
        <plasmid evidence="6 8">pAA02</plasmid>
    </source>
</reference>
<dbReference type="InterPro" id="IPR036388">
    <property type="entry name" value="WH-like_DNA-bd_sf"/>
</dbReference>
<dbReference type="Pfam" id="PF07729">
    <property type="entry name" value="FCD"/>
    <property type="match status" value="1"/>
</dbReference>
<organism evidence="6 8">
    <name type="scientific">Aminobacter aminovorans</name>
    <name type="common">Chelatobacter heintzii</name>
    <dbReference type="NCBI Taxonomy" id="83263"/>
    <lineage>
        <taxon>Bacteria</taxon>
        <taxon>Pseudomonadati</taxon>
        <taxon>Pseudomonadota</taxon>
        <taxon>Alphaproteobacteria</taxon>
        <taxon>Hyphomicrobiales</taxon>
        <taxon>Phyllobacteriaceae</taxon>
        <taxon>Aminobacter</taxon>
    </lineage>
</organism>
<dbReference type="InterPro" id="IPR008920">
    <property type="entry name" value="TF_FadR/GntR_C"/>
</dbReference>
<evidence type="ECO:0000256" key="2">
    <source>
        <dbReference type="ARBA" id="ARBA00023125"/>
    </source>
</evidence>
<dbReference type="EMBL" id="CP015007">
    <property type="protein sequence ID" value="AMS44935.1"/>
    <property type="molecule type" value="Genomic_DNA"/>
</dbReference>
<feature type="region of interest" description="Disordered" evidence="4">
    <location>
        <begin position="1"/>
        <end position="22"/>
    </location>
</feature>
<reference evidence="7 9" key="2">
    <citation type="submission" date="2020-08" db="EMBL/GenBank/DDBJ databases">
        <title>Genomic Encyclopedia of Type Strains, Phase IV (KMG-IV): sequencing the most valuable type-strain genomes for metagenomic binning, comparative biology and taxonomic classification.</title>
        <authorList>
            <person name="Goeker M."/>
        </authorList>
    </citation>
    <scope>NUCLEOTIDE SEQUENCE [LARGE SCALE GENOMIC DNA]</scope>
    <source>
        <strain evidence="7 9">DSM 10368</strain>
    </source>
</reference>
<keyword evidence="3" id="KW-0804">Transcription</keyword>
<dbReference type="InterPro" id="IPR036390">
    <property type="entry name" value="WH_DNA-bd_sf"/>
</dbReference>
<evidence type="ECO:0000256" key="4">
    <source>
        <dbReference type="SAM" id="MobiDB-lite"/>
    </source>
</evidence>
<keyword evidence="1" id="KW-0805">Transcription regulation</keyword>
<dbReference type="AlphaFoldDB" id="A0AAC8YV27"/>
<proteinExistence type="predicted"/>
<dbReference type="Proteomes" id="UP000075755">
    <property type="component" value="Plasmid pAA02"/>
</dbReference>
<dbReference type="CDD" id="cd07377">
    <property type="entry name" value="WHTH_GntR"/>
    <property type="match status" value="1"/>
</dbReference>
<geneLocation type="plasmid" evidence="6 8">
    <name>pAA02</name>
</geneLocation>
<keyword evidence="2 7" id="KW-0238">DNA-binding</keyword>
<dbReference type="GO" id="GO:0003700">
    <property type="term" value="F:DNA-binding transcription factor activity"/>
    <property type="evidence" value="ECO:0007669"/>
    <property type="project" value="InterPro"/>
</dbReference>
<evidence type="ECO:0000313" key="8">
    <source>
        <dbReference type="Proteomes" id="UP000075755"/>
    </source>
</evidence>
<dbReference type="Proteomes" id="UP000577697">
    <property type="component" value="Unassembled WGS sequence"/>
</dbReference>
<evidence type="ECO:0000256" key="1">
    <source>
        <dbReference type="ARBA" id="ARBA00023015"/>
    </source>
</evidence>
<dbReference type="RefSeq" id="WP_210301752.1">
    <property type="nucleotide sequence ID" value="NZ_CP015007.1"/>
</dbReference>
<evidence type="ECO:0000313" key="7">
    <source>
        <dbReference type="EMBL" id="MBB3709815.1"/>
    </source>
</evidence>
<dbReference type="Gene3D" id="1.10.10.10">
    <property type="entry name" value="Winged helix-like DNA-binding domain superfamily/Winged helix DNA-binding domain"/>
    <property type="match status" value="1"/>
</dbReference>
<keyword evidence="6" id="KW-0614">Plasmid</keyword>
<dbReference type="PANTHER" id="PTHR43537:SF45">
    <property type="entry name" value="GNTR FAMILY REGULATORY PROTEIN"/>
    <property type="match status" value="1"/>
</dbReference>
<dbReference type="Pfam" id="PF00392">
    <property type="entry name" value="GntR"/>
    <property type="match status" value="1"/>
</dbReference>
<dbReference type="SMART" id="SM00345">
    <property type="entry name" value="HTH_GNTR"/>
    <property type="match status" value="1"/>
</dbReference>
<evidence type="ECO:0000313" key="9">
    <source>
        <dbReference type="Proteomes" id="UP000577697"/>
    </source>
</evidence>
<feature type="domain" description="HTH gntR-type" evidence="5">
    <location>
        <begin position="25"/>
        <end position="92"/>
    </location>
</feature>
<dbReference type="InterPro" id="IPR000524">
    <property type="entry name" value="Tscrpt_reg_HTH_GntR"/>
</dbReference>
<gene>
    <name evidence="6" type="ORF">AA2016_6031</name>
    <name evidence="7" type="ORF">FHS67_006171</name>
</gene>
<dbReference type="PROSITE" id="PS50949">
    <property type="entry name" value="HTH_GNTR"/>
    <property type="match status" value="1"/>
</dbReference>
<dbReference type="PRINTS" id="PR00035">
    <property type="entry name" value="HTHGNTR"/>
</dbReference>
<keyword evidence="9" id="KW-1185">Reference proteome</keyword>
<protein>
    <submittedName>
        <fullName evidence="7">DNA-binding GntR family transcriptional regulator</fullName>
    </submittedName>
    <submittedName>
        <fullName evidence="6">Nta operon transcriptional regulator</fullName>
    </submittedName>
</protein>
<dbReference type="SUPFAM" id="SSF48008">
    <property type="entry name" value="GntR ligand-binding domain-like"/>
    <property type="match status" value="1"/>
</dbReference>
<evidence type="ECO:0000256" key="3">
    <source>
        <dbReference type="ARBA" id="ARBA00023163"/>
    </source>
</evidence>
<dbReference type="PANTHER" id="PTHR43537">
    <property type="entry name" value="TRANSCRIPTIONAL REGULATOR, GNTR FAMILY"/>
    <property type="match status" value="1"/>
</dbReference>
<dbReference type="KEGG" id="aak:AA2016_6031"/>
<dbReference type="SUPFAM" id="SSF46785">
    <property type="entry name" value="Winged helix' DNA-binding domain"/>
    <property type="match status" value="1"/>
</dbReference>
<dbReference type="Gene3D" id="1.20.120.530">
    <property type="entry name" value="GntR ligand-binding domain-like"/>
    <property type="match status" value="1"/>
</dbReference>
<dbReference type="GO" id="GO:0003677">
    <property type="term" value="F:DNA binding"/>
    <property type="evidence" value="ECO:0007669"/>
    <property type="project" value="UniProtKB-KW"/>
</dbReference>